<accession>F2NYE8</accession>
<dbReference type="eggNOG" id="ENOG5032YN5">
    <property type="taxonomic scope" value="Bacteria"/>
</dbReference>
<evidence type="ECO:0000313" key="1">
    <source>
        <dbReference type="EMBL" id="AEB15447.1"/>
    </source>
</evidence>
<dbReference type="SUPFAM" id="SSF47413">
    <property type="entry name" value="lambda repressor-like DNA-binding domains"/>
    <property type="match status" value="1"/>
</dbReference>
<sequence>MSKFVSNYNQFLTTMQIKQNYISRKSGIEENKLSRILTGKQSASETDLEVLSTAAGKTLQYFLSPDFNIKTNYPSSATRIAFYAGEPTKKQSNIANNLLELMENVDVILSARDSFLCLEE</sequence>
<geneLocation type="plasmid" evidence="1 2">
    <name>pTRESU01</name>
</geneLocation>
<dbReference type="KEGG" id="tsu:Tresu_2585"/>
<proteinExistence type="predicted"/>
<dbReference type="InterPro" id="IPR010982">
    <property type="entry name" value="Lambda_DNA-bd_dom_sf"/>
</dbReference>
<evidence type="ECO:0000313" key="2">
    <source>
        <dbReference type="Proteomes" id="UP000006852"/>
    </source>
</evidence>
<keyword evidence="1" id="KW-0614">Plasmid</keyword>
<dbReference type="GO" id="GO:0003677">
    <property type="term" value="F:DNA binding"/>
    <property type="evidence" value="ECO:0007669"/>
    <property type="project" value="InterPro"/>
</dbReference>
<keyword evidence="2" id="KW-1185">Reference proteome</keyword>
<name>F2NYE8_TRES6</name>
<dbReference type="Proteomes" id="UP000006852">
    <property type="component" value="Plasmid pTRESU01"/>
</dbReference>
<dbReference type="EMBL" id="CP002632">
    <property type="protein sequence ID" value="AEB15447.1"/>
    <property type="molecule type" value="Genomic_DNA"/>
</dbReference>
<organism evidence="1 2">
    <name type="scientific">Treponema succinifaciens (strain ATCC 33096 / DSM 2489 / 6091)</name>
    <dbReference type="NCBI Taxonomy" id="869209"/>
    <lineage>
        <taxon>Bacteria</taxon>
        <taxon>Pseudomonadati</taxon>
        <taxon>Spirochaetota</taxon>
        <taxon>Spirochaetia</taxon>
        <taxon>Spirochaetales</taxon>
        <taxon>Treponemataceae</taxon>
        <taxon>Treponema</taxon>
    </lineage>
</organism>
<dbReference type="AlphaFoldDB" id="F2NYE8"/>
<reference evidence="2" key="1">
    <citation type="submission" date="2011-04" db="EMBL/GenBank/DDBJ databases">
        <title>The complete genome of plasmid of Treponema succinifaciens DSM 2489.</title>
        <authorList>
            <person name="Lucas S."/>
            <person name="Copeland A."/>
            <person name="Lapidus A."/>
            <person name="Bruce D."/>
            <person name="Goodwin L."/>
            <person name="Pitluck S."/>
            <person name="Peters L."/>
            <person name="Kyrpides N."/>
            <person name="Mavromatis K."/>
            <person name="Ivanova N."/>
            <person name="Ovchinnikova G."/>
            <person name="Teshima H."/>
            <person name="Detter J.C."/>
            <person name="Tapia R."/>
            <person name="Han C."/>
            <person name="Land M."/>
            <person name="Hauser L."/>
            <person name="Markowitz V."/>
            <person name="Cheng J.-F."/>
            <person name="Hugenholtz P."/>
            <person name="Woyke T."/>
            <person name="Wu D."/>
            <person name="Gronow S."/>
            <person name="Wellnitz S."/>
            <person name="Brambilla E."/>
            <person name="Klenk H.-P."/>
            <person name="Eisen J.A."/>
        </authorList>
    </citation>
    <scope>NUCLEOTIDE SEQUENCE [LARGE SCALE GENOMIC DNA]</scope>
    <source>
        <strain evidence="2">ATCC 33096 / DSM 2489 / 6091</strain>
        <plasmid evidence="2">Plasmid pTRESU01</plasmid>
    </source>
</reference>
<dbReference type="HOGENOM" id="CLU_1934144_0_0_12"/>
<gene>
    <name evidence="1" type="ordered locus">Tresu_2585</name>
</gene>
<dbReference type="GeneID" id="302999690"/>
<protein>
    <submittedName>
        <fullName evidence="1">HTH domain-containing protein</fullName>
    </submittedName>
</protein>
<dbReference type="RefSeq" id="WP_013702697.1">
    <property type="nucleotide sequence ID" value="NC_015386.1"/>
</dbReference>